<evidence type="ECO:0000259" key="3">
    <source>
        <dbReference type="Pfam" id="PF25291"/>
    </source>
</evidence>
<dbReference type="InterPro" id="IPR057422">
    <property type="entry name" value="CGLA_C"/>
</dbReference>
<evidence type="ECO:0000259" key="4">
    <source>
        <dbReference type="Pfam" id="PF25292"/>
    </source>
</evidence>
<dbReference type="RefSeq" id="WP_212695945.1">
    <property type="nucleotide sequence ID" value="NZ_CP058649.1"/>
</dbReference>
<proteinExistence type="predicted"/>
<dbReference type="Gene3D" id="3.20.20.80">
    <property type="entry name" value="Glycosidases"/>
    <property type="match status" value="1"/>
</dbReference>
<keyword evidence="6" id="KW-1185">Reference proteome</keyword>
<feature type="domain" description="Lambda-carrageenase C-terminal" evidence="3">
    <location>
        <begin position="852"/>
        <end position="927"/>
    </location>
</feature>
<dbReference type="InterPro" id="IPR057421">
    <property type="entry name" value="CGLA_M"/>
</dbReference>
<evidence type="ECO:0000313" key="6">
    <source>
        <dbReference type="Proteomes" id="UP000683246"/>
    </source>
</evidence>
<reference evidence="5" key="1">
    <citation type="submission" date="2020-07" db="EMBL/GenBank/DDBJ databases">
        <title>Vallitalea pronyensis genome.</title>
        <authorList>
            <person name="Postec A."/>
        </authorList>
    </citation>
    <scope>NUCLEOTIDE SEQUENCE</scope>
    <source>
        <strain evidence="5">FatNI3</strain>
    </source>
</reference>
<keyword evidence="1" id="KW-0732">Signal</keyword>
<feature type="domain" description="Lambda-carrageenase beta-propeller" evidence="4">
    <location>
        <begin position="82"/>
        <end position="391"/>
    </location>
</feature>
<dbReference type="InterPro" id="IPR057420">
    <property type="entry name" value="Beta-prop_CGLA"/>
</dbReference>
<evidence type="ECO:0008006" key="7">
    <source>
        <dbReference type="Google" id="ProtNLM"/>
    </source>
</evidence>
<evidence type="ECO:0000313" key="5">
    <source>
        <dbReference type="EMBL" id="QUI25246.1"/>
    </source>
</evidence>
<name>A0A8J8MPB5_9FIRM</name>
<feature type="signal peptide" evidence="1">
    <location>
        <begin position="1"/>
        <end position="31"/>
    </location>
</feature>
<evidence type="ECO:0000256" key="1">
    <source>
        <dbReference type="SAM" id="SignalP"/>
    </source>
</evidence>
<accession>A0A8J8MPB5</accession>
<dbReference type="EMBL" id="CP058649">
    <property type="protein sequence ID" value="QUI25246.1"/>
    <property type="molecule type" value="Genomic_DNA"/>
</dbReference>
<feature type="chain" id="PRO_5035221225" description="PQQ-binding-like beta-propeller repeat protein" evidence="1">
    <location>
        <begin position="32"/>
        <end position="935"/>
    </location>
</feature>
<gene>
    <name evidence="5" type="ORF">HZI73_24395</name>
</gene>
<sequence>MMRCNKKYRLVVFLSLVMLASFMFSGMPVDGADRIDPVEEGVFAQTQKEATTQHSEVLTGFSTGSHIYHVKPATLKNGIRGVVGAAYDGKVLGYSADGKRLWSSQAGESFPYDLFVDDIDGDGKDESMIASSDGTLYVLNHKGRLLWSYTTPAPLYNVCTVQGNDGKKYIITGGIDKHIYKLSATGTKVDAYVPDDSSNKQAGVVRHVISGDMYGTGKEYVIAVITYSVNRTNLMMMLDPDDMSKPVWVTDFNDLDLKAKKKFIGRCMVQDINKDGKCEILLPYYSSKQTRGEMAVFNSEGGFIENHESTAFNDQLRSRDYRMAQLSYVNIPSMSDEYVLLFFASDILVRNLDGEVRAIYSAPASFAGGEFDPETNTYYMASDISGGDAIYALKLDNDHWGEAFENIQQVGRIKEIQGNIRTLDEQIDAFVMPSYQQSISKDHLISLNHIDPKIESALTNDAIHFPKNYLWTEDYDRSSLSEYWATHKDKRKKYDMTAEQIIAEATRLEAEGQDFTVWAGHTTDPFYFSMSTAEEILKAAPNHFKMFIFSEFAKSDENMDYAIKNRLIPLAELCQQYGTAKVFFRNKNIFWTGTFYNPIWAQLYNEKYKDVLIISTEDTNTRTAELSLAGRMGIWLTGAVDNWGTRMVEDNASYNRQYEWSSQKTQSHYMRNMVYHMSQGAKYLQNFVLPENDQTIPIYKMIDKGILITPEREDILSIPDVALAMKSPDEGYVEHGENGHNIALFDPTYDEKYVFDQLDCYWAGYPTAKHDFSNYGYGVKHRMSNFLPNTYYGMIPILPDDYDIEGSRFVDKITTDGKYFYDENDTKQDPDIYRKTVVKKLNQARKRMPVVVEGDVAWTVVRIDNSHLRIYILDSGYVNPEERQATIKLQNMNGTKAKNILTQETLKIKNNTIHVTVPAGVFSIVDVTFSNTTNH</sequence>
<protein>
    <recommendedName>
        <fullName evidence="7">PQQ-binding-like beta-propeller repeat protein</fullName>
    </recommendedName>
</protein>
<dbReference type="InterPro" id="IPR011047">
    <property type="entry name" value="Quinoprotein_ADH-like_sf"/>
</dbReference>
<dbReference type="InterPro" id="IPR015943">
    <property type="entry name" value="WD40/YVTN_repeat-like_dom_sf"/>
</dbReference>
<dbReference type="Pfam" id="PF25292">
    <property type="entry name" value="Beta-prop_CGLA"/>
    <property type="match status" value="1"/>
</dbReference>
<organism evidence="5 6">
    <name type="scientific">Vallitalea pronyensis</name>
    <dbReference type="NCBI Taxonomy" id="1348613"/>
    <lineage>
        <taxon>Bacteria</taxon>
        <taxon>Bacillati</taxon>
        <taxon>Bacillota</taxon>
        <taxon>Clostridia</taxon>
        <taxon>Lachnospirales</taxon>
        <taxon>Vallitaleaceae</taxon>
        <taxon>Vallitalea</taxon>
    </lineage>
</organism>
<dbReference type="Proteomes" id="UP000683246">
    <property type="component" value="Chromosome"/>
</dbReference>
<dbReference type="AlphaFoldDB" id="A0A8J8MPB5"/>
<dbReference type="KEGG" id="vpy:HZI73_24395"/>
<dbReference type="Pfam" id="PF25290">
    <property type="entry name" value="CGLA_M"/>
    <property type="match status" value="1"/>
</dbReference>
<dbReference type="Gene3D" id="2.130.10.10">
    <property type="entry name" value="YVTN repeat-like/Quinoprotein amine dehydrogenase"/>
    <property type="match status" value="1"/>
</dbReference>
<evidence type="ECO:0000259" key="2">
    <source>
        <dbReference type="Pfam" id="PF25290"/>
    </source>
</evidence>
<dbReference type="SUPFAM" id="SSF50998">
    <property type="entry name" value="Quinoprotein alcohol dehydrogenase-like"/>
    <property type="match status" value="1"/>
</dbReference>
<dbReference type="Pfam" id="PF25291">
    <property type="entry name" value="CGLA_C"/>
    <property type="match status" value="1"/>
</dbReference>
<feature type="domain" description="Lambda-carrageenase middle" evidence="2">
    <location>
        <begin position="474"/>
        <end position="801"/>
    </location>
</feature>